<feature type="compositionally biased region" description="Low complexity" evidence="1">
    <location>
        <begin position="282"/>
        <end position="324"/>
    </location>
</feature>
<sequence length="567" mass="57786">MKVLSAFLFLSSALAQRNNNGGNDNVRLAEVADTPAVSVASLQASAGAAETAADMAATAEDSAQSNGAGASYTPLFDFDLAPYNVALDIVADALEKLADTMEPLDVPLPMVGPGYYLEVQVKSPKNHNGSPPVDQINSVSIEGGQAQPVTEIDIILPGNSAVHQTILVPVDGQETPNAESPSDEPESLGDVSVPVSIPDPEPEDVLSSGSEVSPADTVQPVSDSYLTPPIPAGTESANAPLTNILPELSGSDLVQSISPEAPTAMNTVSGLEPFGETETQPAETSAVSSSSFADGSASNAFGLSQEESAASSNAASEPSSIAEPLSEDELEHVTGGSYELSVSLEDNSLSLGSASSSEAAESVATNTADPWIGLFPTVSSSAPGALSLDSTSAAVEQSQLEPEDVSSAAGDLSSDVIASEVQEEVDASSKEPWGVEDASQESDDVGSVDDDYAPSPFGSASVDSDVTMASAPLPFPPFGGPQTQQPPVGGLNYAISTQSEPTDIPNADVGNAVETIDIVDASDENALESSIDAVLHSVIQDYRTASTPKAAVGFALIHPRSLGTQQE</sequence>
<dbReference type="Proteomes" id="UP001140094">
    <property type="component" value="Unassembled WGS sequence"/>
</dbReference>
<feature type="compositionally biased region" description="Low complexity" evidence="1">
    <location>
        <begin position="480"/>
        <end position="491"/>
    </location>
</feature>
<dbReference type="AlphaFoldDB" id="A0A9W8HXK1"/>
<evidence type="ECO:0000256" key="2">
    <source>
        <dbReference type="SAM" id="SignalP"/>
    </source>
</evidence>
<reference evidence="3" key="1">
    <citation type="submission" date="2022-07" db="EMBL/GenBank/DDBJ databases">
        <title>Phylogenomic reconstructions and comparative analyses of Kickxellomycotina fungi.</title>
        <authorList>
            <person name="Reynolds N.K."/>
            <person name="Stajich J.E."/>
            <person name="Barry K."/>
            <person name="Grigoriev I.V."/>
            <person name="Crous P."/>
            <person name="Smith M.E."/>
        </authorList>
    </citation>
    <scope>NUCLEOTIDE SEQUENCE</scope>
    <source>
        <strain evidence="3">NRRL 1565</strain>
    </source>
</reference>
<gene>
    <name evidence="3" type="ORF">H4R20_001149</name>
</gene>
<feature type="signal peptide" evidence="2">
    <location>
        <begin position="1"/>
        <end position="15"/>
    </location>
</feature>
<keyword evidence="4" id="KW-1185">Reference proteome</keyword>
<evidence type="ECO:0000256" key="1">
    <source>
        <dbReference type="SAM" id="MobiDB-lite"/>
    </source>
</evidence>
<proteinExistence type="predicted"/>
<comment type="caution">
    <text evidence="3">The sequence shown here is derived from an EMBL/GenBank/DDBJ whole genome shotgun (WGS) entry which is preliminary data.</text>
</comment>
<feature type="compositionally biased region" description="Polar residues" evidence="1">
    <location>
        <begin position="383"/>
        <end position="400"/>
    </location>
</feature>
<feature type="region of interest" description="Disordered" evidence="1">
    <location>
        <begin position="172"/>
        <end position="238"/>
    </location>
</feature>
<accession>A0A9W8HXK1</accession>
<feature type="chain" id="PRO_5040745041" evidence="2">
    <location>
        <begin position="16"/>
        <end position="567"/>
    </location>
</feature>
<dbReference type="OrthoDB" id="5575691at2759"/>
<protein>
    <submittedName>
        <fullName evidence="3">Uncharacterized protein</fullName>
    </submittedName>
</protein>
<keyword evidence="2" id="KW-0732">Signal</keyword>
<name>A0A9W8HXK1_9FUNG</name>
<feature type="region of interest" description="Disordered" evidence="1">
    <location>
        <begin position="263"/>
        <end position="339"/>
    </location>
</feature>
<feature type="compositionally biased region" description="Acidic residues" evidence="1">
    <location>
        <begin position="438"/>
        <end position="452"/>
    </location>
</feature>
<evidence type="ECO:0000313" key="4">
    <source>
        <dbReference type="Proteomes" id="UP001140094"/>
    </source>
</evidence>
<dbReference type="EMBL" id="JANBUO010000088">
    <property type="protein sequence ID" value="KAJ2807748.1"/>
    <property type="molecule type" value="Genomic_DNA"/>
</dbReference>
<organism evidence="3 4">
    <name type="scientific">Coemansia guatemalensis</name>
    <dbReference type="NCBI Taxonomy" id="2761395"/>
    <lineage>
        <taxon>Eukaryota</taxon>
        <taxon>Fungi</taxon>
        <taxon>Fungi incertae sedis</taxon>
        <taxon>Zoopagomycota</taxon>
        <taxon>Kickxellomycotina</taxon>
        <taxon>Kickxellomycetes</taxon>
        <taxon>Kickxellales</taxon>
        <taxon>Kickxellaceae</taxon>
        <taxon>Coemansia</taxon>
    </lineage>
</organism>
<feature type="region of interest" description="Disordered" evidence="1">
    <location>
        <begin position="383"/>
        <end position="509"/>
    </location>
</feature>
<evidence type="ECO:0000313" key="3">
    <source>
        <dbReference type="EMBL" id="KAJ2807748.1"/>
    </source>
</evidence>